<accession>A0A7G1P9T8</accession>
<feature type="region of interest" description="Disordered" evidence="1">
    <location>
        <begin position="36"/>
        <end position="64"/>
    </location>
</feature>
<proteinExistence type="predicted"/>
<organism evidence="2 3">
    <name type="scientific">Streptomyces aurantiacus</name>
    <dbReference type="NCBI Taxonomy" id="47760"/>
    <lineage>
        <taxon>Bacteria</taxon>
        <taxon>Bacillati</taxon>
        <taxon>Actinomycetota</taxon>
        <taxon>Actinomycetes</taxon>
        <taxon>Kitasatosporales</taxon>
        <taxon>Streptomycetaceae</taxon>
        <taxon>Streptomyces</taxon>
        <taxon>Streptomyces aurantiacus group</taxon>
    </lineage>
</organism>
<dbReference type="KEGG" id="sgm:GCM10017557_69780"/>
<dbReference type="AlphaFoldDB" id="A0A7G1P9T8"/>
<dbReference type="Proteomes" id="UP000516444">
    <property type="component" value="Chromosome"/>
</dbReference>
<sequence length="64" mass="6658">MWAVDGTWGRVFTALMAQADADEDLDWAVSLDSTASSPVCGRGRENGPWPVSPATTPSAGHVVG</sequence>
<evidence type="ECO:0000256" key="1">
    <source>
        <dbReference type="SAM" id="MobiDB-lite"/>
    </source>
</evidence>
<evidence type="ECO:0008006" key="4">
    <source>
        <dbReference type="Google" id="ProtNLM"/>
    </source>
</evidence>
<reference evidence="2 3" key="1">
    <citation type="journal article" date="2014" name="Int. J. Syst. Evol. Microbiol.">
        <title>Complete genome sequence of Corynebacterium casei LMG S-19264T (=DSM 44701T), isolated from a smear-ripened cheese.</title>
        <authorList>
            <consortium name="US DOE Joint Genome Institute (JGI-PGF)"/>
            <person name="Walter F."/>
            <person name="Albersmeier A."/>
            <person name="Kalinowski J."/>
            <person name="Ruckert C."/>
        </authorList>
    </citation>
    <scope>NUCLEOTIDE SEQUENCE [LARGE SCALE GENOMIC DNA]</scope>
    <source>
        <strain evidence="2 3">JCM 4677</strain>
    </source>
</reference>
<evidence type="ECO:0000313" key="3">
    <source>
        <dbReference type="Proteomes" id="UP000516444"/>
    </source>
</evidence>
<name>A0A7G1P9T8_9ACTN</name>
<protein>
    <recommendedName>
        <fullName evidence="4">Transposase</fullName>
    </recommendedName>
</protein>
<keyword evidence="3" id="KW-1185">Reference proteome</keyword>
<dbReference type="EMBL" id="AP023440">
    <property type="protein sequence ID" value="BCL32119.1"/>
    <property type="molecule type" value="Genomic_DNA"/>
</dbReference>
<evidence type="ECO:0000313" key="2">
    <source>
        <dbReference type="EMBL" id="BCL32119.1"/>
    </source>
</evidence>
<gene>
    <name evidence="2" type="ORF">GCM10017557_69780</name>
</gene>